<dbReference type="GO" id="GO:0003908">
    <property type="term" value="F:methylated-DNA-[protein]-cysteine S-methyltransferase activity"/>
    <property type="evidence" value="ECO:0007669"/>
    <property type="project" value="UniProtKB-UniRule"/>
</dbReference>
<comment type="catalytic activity">
    <reaction evidence="1 9">
        <text>a 4-O-methyl-thymidine in DNA + L-cysteinyl-[protein] = a thymidine in DNA + S-methyl-L-cysteinyl-[protein]</text>
        <dbReference type="Rhea" id="RHEA:53428"/>
        <dbReference type="Rhea" id="RHEA-COMP:10131"/>
        <dbReference type="Rhea" id="RHEA-COMP:10132"/>
        <dbReference type="Rhea" id="RHEA-COMP:13555"/>
        <dbReference type="Rhea" id="RHEA-COMP:13556"/>
        <dbReference type="ChEBI" id="CHEBI:29950"/>
        <dbReference type="ChEBI" id="CHEBI:82612"/>
        <dbReference type="ChEBI" id="CHEBI:137386"/>
        <dbReference type="ChEBI" id="CHEBI:137387"/>
        <dbReference type="EC" id="2.1.1.63"/>
    </reaction>
</comment>
<keyword evidence="3 9" id="KW-0963">Cytoplasm</keyword>
<evidence type="ECO:0000256" key="8">
    <source>
        <dbReference type="ARBA" id="ARBA00049348"/>
    </source>
</evidence>
<dbReference type="AlphaFoldDB" id="A0A0N8SII9"/>
<comment type="miscellaneous">
    <text evidence="9">This enzyme catalyzes only one turnover and therefore is not strictly catalytic. According to one definition, an enzyme is a biocatalyst that acts repeatedly and over many reaction cycles.</text>
</comment>
<evidence type="ECO:0000313" key="12">
    <source>
        <dbReference type="Proteomes" id="UP000050562"/>
    </source>
</evidence>
<dbReference type="HAMAP" id="MF_00772">
    <property type="entry name" value="OGT"/>
    <property type="match status" value="1"/>
</dbReference>
<name>A0A0N8SII9_9PSED</name>
<keyword evidence="6 9" id="KW-0227">DNA damage</keyword>
<evidence type="ECO:0000256" key="2">
    <source>
        <dbReference type="ARBA" id="ARBA00008711"/>
    </source>
</evidence>
<evidence type="ECO:0000256" key="9">
    <source>
        <dbReference type="HAMAP-Rule" id="MF_00772"/>
    </source>
</evidence>
<dbReference type="InterPro" id="IPR036217">
    <property type="entry name" value="MethylDNA_cys_MeTrfase_DNAb"/>
</dbReference>
<dbReference type="PATRIC" id="fig|251707.3.peg.5002"/>
<evidence type="ECO:0000259" key="10">
    <source>
        <dbReference type="Pfam" id="PF01035"/>
    </source>
</evidence>
<dbReference type="InterPro" id="IPR014048">
    <property type="entry name" value="MethylDNA_cys_MeTrfase_DNA-bd"/>
</dbReference>
<dbReference type="RefSeq" id="WP_057411159.1">
    <property type="nucleotide sequence ID" value="NZ_LJRC01000299.1"/>
</dbReference>
<dbReference type="FunFam" id="1.10.10.10:FF:000214">
    <property type="entry name" value="Methylated-DNA--protein-cysteine methyltransferase"/>
    <property type="match status" value="1"/>
</dbReference>
<dbReference type="GO" id="GO:0032259">
    <property type="term" value="P:methylation"/>
    <property type="evidence" value="ECO:0007669"/>
    <property type="project" value="UniProtKB-KW"/>
</dbReference>
<dbReference type="GO" id="GO:0006307">
    <property type="term" value="P:DNA alkylation repair"/>
    <property type="evidence" value="ECO:0007669"/>
    <property type="project" value="UniProtKB-UniRule"/>
</dbReference>
<accession>A0A0N8SII9</accession>
<dbReference type="NCBIfam" id="TIGR00589">
    <property type="entry name" value="ogt"/>
    <property type="match status" value="1"/>
</dbReference>
<dbReference type="PROSITE" id="PS00374">
    <property type="entry name" value="MGMT"/>
    <property type="match status" value="1"/>
</dbReference>
<dbReference type="SUPFAM" id="SSF46767">
    <property type="entry name" value="Methylated DNA-protein cysteine methyltransferase, C-terminal domain"/>
    <property type="match status" value="1"/>
</dbReference>
<dbReference type="Gene3D" id="1.10.10.10">
    <property type="entry name" value="Winged helix-like DNA-binding domain superfamily/Winged helix DNA-binding domain"/>
    <property type="match status" value="1"/>
</dbReference>
<comment type="subcellular location">
    <subcellularLocation>
        <location evidence="9">Cytoplasm</location>
    </subcellularLocation>
</comment>
<dbReference type="CDD" id="cd06445">
    <property type="entry name" value="ATase"/>
    <property type="match status" value="1"/>
</dbReference>
<reference evidence="11 12" key="1">
    <citation type="submission" date="2015-09" db="EMBL/GenBank/DDBJ databases">
        <title>Genome announcement of multiple Pseudomonas syringae strains.</title>
        <authorList>
            <person name="Thakur S."/>
            <person name="Wang P.W."/>
            <person name="Gong Y."/>
            <person name="Weir B.S."/>
            <person name="Guttman D.S."/>
        </authorList>
    </citation>
    <scope>NUCLEOTIDE SEQUENCE [LARGE SCALE GENOMIC DNA]</scope>
    <source>
        <strain evidence="11 12">ICMP3956</strain>
    </source>
</reference>
<dbReference type="PANTHER" id="PTHR10815:SF5">
    <property type="entry name" value="METHYLATED-DNA--PROTEIN-CYSTEINE METHYLTRANSFERASE"/>
    <property type="match status" value="1"/>
</dbReference>
<comment type="catalytic activity">
    <reaction evidence="8 9">
        <text>a 6-O-methyl-2'-deoxyguanosine in DNA + L-cysteinyl-[protein] = S-methyl-L-cysteinyl-[protein] + a 2'-deoxyguanosine in DNA</text>
        <dbReference type="Rhea" id="RHEA:24000"/>
        <dbReference type="Rhea" id="RHEA-COMP:10131"/>
        <dbReference type="Rhea" id="RHEA-COMP:10132"/>
        <dbReference type="Rhea" id="RHEA-COMP:11367"/>
        <dbReference type="Rhea" id="RHEA-COMP:11368"/>
        <dbReference type="ChEBI" id="CHEBI:29950"/>
        <dbReference type="ChEBI" id="CHEBI:82612"/>
        <dbReference type="ChEBI" id="CHEBI:85445"/>
        <dbReference type="ChEBI" id="CHEBI:85448"/>
        <dbReference type="EC" id="2.1.1.63"/>
    </reaction>
</comment>
<feature type="domain" description="Methylated-DNA-[protein]-cysteine S-methyltransferase DNA binding" evidence="10">
    <location>
        <begin position="78"/>
        <end position="158"/>
    </location>
</feature>
<organism evidence="11 12">
    <name type="scientific">Pseudomonas syringae pv. primulae</name>
    <dbReference type="NCBI Taxonomy" id="251707"/>
    <lineage>
        <taxon>Bacteria</taxon>
        <taxon>Pseudomonadati</taxon>
        <taxon>Pseudomonadota</taxon>
        <taxon>Gammaproteobacteria</taxon>
        <taxon>Pseudomonadales</taxon>
        <taxon>Pseudomonadaceae</taxon>
        <taxon>Pseudomonas</taxon>
    </lineage>
</organism>
<evidence type="ECO:0000256" key="7">
    <source>
        <dbReference type="ARBA" id="ARBA00023204"/>
    </source>
</evidence>
<dbReference type="InterPro" id="IPR023546">
    <property type="entry name" value="MGMT"/>
</dbReference>
<evidence type="ECO:0000256" key="1">
    <source>
        <dbReference type="ARBA" id="ARBA00001286"/>
    </source>
</evidence>
<evidence type="ECO:0000256" key="4">
    <source>
        <dbReference type="ARBA" id="ARBA00022603"/>
    </source>
</evidence>
<dbReference type="InterPro" id="IPR036388">
    <property type="entry name" value="WH-like_DNA-bd_sf"/>
</dbReference>
<evidence type="ECO:0000256" key="6">
    <source>
        <dbReference type="ARBA" id="ARBA00022763"/>
    </source>
</evidence>
<keyword evidence="4 9" id="KW-0489">Methyltransferase</keyword>
<comment type="caution">
    <text evidence="11">The sequence shown here is derived from an EMBL/GenBank/DDBJ whole genome shotgun (WGS) entry which is preliminary data.</text>
</comment>
<dbReference type="GO" id="GO:0005737">
    <property type="term" value="C:cytoplasm"/>
    <property type="evidence" value="ECO:0007669"/>
    <property type="project" value="UniProtKB-SubCell"/>
</dbReference>
<evidence type="ECO:0000313" key="11">
    <source>
        <dbReference type="EMBL" id="KPY29720.1"/>
    </source>
</evidence>
<feature type="active site" description="Nucleophile; methyl group acceptor" evidence="9">
    <location>
        <position position="130"/>
    </location>
</feature>
<comment type="similarity">
    <text evidence="2 9">Belongs to the MGMT family.</text>
</comment>
<comment type="function">
    <text evidence="9">Involved in the cellular defense against the biological effects of O6-methylguanine (O6-MeG) and O4-methylthymine (O4-MeT) in DNA. Repairs the methylated nucleobase in DNA by stoichiometrically transferring the methyl group to a cysteine residue in the enzyme. This is a suicide reaction: the enzyme is irreversibly inactivated.</text>
</comment>
<dbReference type="Pfam" id="PF01035">
    <property type="entry name" value="DNA_binding_1"/>
    <property type="match status" value="1"/>
</dbReference>
<dbReference type="InterPro" id="IPR001497">
    <property type="entry name" value="MethylDNA_cys_MeTrfase_AS"/>
</dbReference>
<gene>
    <name evidence="11" type="ORF">ALO52_03815</name>
</gene>
<keyword evidence="7 9" id="KW-0234">DNA repair</keyword>
<dbReference type="PANTHER" id="PTHR10815">
    <property type="entry name" value="METHYLATED-DNA--PROTEIN-CYSTEINE METHYLTRANSFERASE"/>
    <property type="match status" value="1"/>
</dbReference>
<proteinExistence type="inferred from homology"/>
<dbReference type="Proteomes" id="UP000050562">
    <property type="component" value="Unassembled WGS sequence"/>
</dbReference>
<dbReference type="InterPro" id="IPR036631">
    <property type="entry name" value="MGMT_N_sf"/>
</dbReference>
<dbReference type="EC" id="2.1.1.63" evidence="9"/>
<evidence type="ECO:0000256" key="5">
    <source>
        <dbReference type="ARBA" id="ARBA00022679"/>
    </source>
</evidence>
<dbReference type="Gene3D" id="3.30.160.70">
    <property type="entry name" value="Methylated DNA-protein cysteine methyltransferase domain"/>
    <property type="match status" value="1"/>
</dbReference>
<sequence>MIPGYLLSSPLGDIALRVEDDALTGVYFIGQKHYPGLVMMPDDQHVPRVVRMAQEQLTEFFRGERRVFDVPLRMRGTPFQEQVWAELARIPYGEMISYGAMARKMGLSPGHSRAVGTANGKNPISIIVPCHRVIGAGGDLTGYAGGVDRKRALLALENATGMPDFEFKLVGQA</sequence>
<evidence type="ECO:0000256" key="3">
    <source>
        <dbReference type="ARBA" id="ARBA00022490"/>
    </source>
</evidence>
<keyword evidence="5 9" id="KW-0808">Transferase</keyword>
<protein>
    <recommendedName>
        <fullName evidence="9">Methylated-DNA--protein-cysteine methyltransferase</fullName>
        <ecNumber evidence="9">2.1.1.63</ecNumber>
    </recommendedName>
    <alternativeName>
        <fullName evidence="9">6-O-methylguanine-DNA methyltransferase</fullName>
        <shortName evidence="9">MGMT</shortName>
    </alternativeName>
    <alternativeName>
        <fullName evidence="9">O-6-methylguanine-DNA-alkyltransferase</fullName>
    </alternativeName>
</protein>
<dbReference type="SUPFAM" id="SSF53155">
    <property type="entry name" value="Methylated DNA-protein cysteine methyltransferase domain"/>
    <property type="match status" value="1"/>
</dbReference>
<dbReference type="EMBL" id="LJRC01000299">
    <property type="protein sequence ID" value="KPY29720.1"/>
    <property type="molecule type" value="Genomic_DNA"/>
</dbReference>